<feature type="transmembrane region" description="Helical" evidence="1">
    <location>
        <begin position="7"/>
        <end position="29"/>
    </location>
</feature>
<protein>
    <submittedName>
        <fullName evidence="2">DUF2975 domain-containing protein</fullName>
    </submittedName>
</protein>
<comment type="caution">
    <text evidence="2">The sequence shown here is derived from an EMBL/GenBank/DDBJ whole genome shotgun (WGS) entry which is preliminary data.</text>
</comment>
<keyword evidence="1" id="KW-1133">Transmembrane helix</keyword>
<dbReference type="AlphaFoldDB" id="A0A419RVR4"/>
<name>A0A419RVR4_9SPHN</name>
<keyword evidence="1" id="KW-0812">Transmembrane</keyword>
<accession>A0A419RVR4</accession>
<dbReference type="EMBL" id="RAHX01000001">
    <property type="protein sequence ID" value="RJY09890.1"/>
    <property type="molecule type" value="Genomic_DNA"/>
</dbReference>
<feature type="transmembrane region" description="Helical" evidence="1">
    <location>
        <begin position="49"/>
        <end position="70"/>
    </location>
</feature>
<feature type="transmembrane region" description="Helical" evidence="1">
    <location>
        <begin position="91"/>
        <end position="112"/>
    </location>
</feature>
<sequence length="162" mass="17342">MATLTTIGIAASLIIGPVIWLFFIEWAAAASRFGSQPQSFSTDLRLAGAFIALMGGIVRAYGLLGLRRTFTEAASKRPLSKRAVVGFRRFARVELLMVPIGIVQFSAFGYVVSLSDNIDGGSVSIRFGTPELGAFFIALLLAFAAEVFAEGRRAADENASFL</sequence>
<dbReference type="Proteomes" id="UP000285232">
    <property type="component" value="Unassembled WGS sequence"/>
</dbReference>
<evidence type="ECO:0000256" key="1">
    <source>
        <dbReference type="SAM" id="Phobius"/>
    </source>
</evidence>
<organism evidence="2 3">
    <name type="scientific">Aurantiacibacter aquimixticola</name>
    <dbReference type="NCBI Taxonomy" id="1958945"/>
    <lineage>
        <taxon>Bacteria</taxon>
        <taxon>Pseudomonadati</taxon>
        <taxon>Pseudomonadota</taxon>
        <taxon>Alphaproteobacteria</taxon>
        <taxon>Sphingomonadales</taxon>
        <taxon>Erythrobacteraceae</taxon>
        <taxon>Aurantiacibacter</taxon>
    </lineage>
</organism>
<gene>
    <name evidence="2" type="ORF">D6201_11475</name>
</gene>
<reference evidence="2 3" key="1">
    <citation type="journal article" date="2017" name="Int. J. Syst. Evol. Microbiol.">
        <title>Erythrobacter aquimixticola sp. nov., isolated from the junction between the ocean and a freshwater spring.</title>
        <authorList>
            <person name="Park S."/>
            <person name="Jung Y.T."/>
            <person name="Choi S.J."/>
            <person name="Yoon J.H."/>
        </authorList>
    </citation>
    <scope>NUCLEOTIDE SEQUENCE [LARGE SCALE GENOMIC DNA]</scope>
    <source>
        <strain evidence="2 3">JSSK-14</strain>
    </source>
</reference>
<evidence type="ECO:0000313" key="3">
    <source>
        <dbReference type="Proteomes" id="UP000285232"/>
    </source>
</evidence>
<feature type="transmembrane region" description="Helical" evidence="1">
    <location>
        <begin position="132"/>
        <end position="149"/>
    </location>
</feature>
<keyword evidence="3" id="KW-1185">Reference proteome</keyword>
<evidence type="ECO:0000313" key="2">
    <source>
        <dbReference type="EMBL" id="RJY09890.1"/>
    </source>
</evidence>
<keyword evidence="1" id="KW-0472">Membrane</keyword>
<proteinExistence type="predicted"/>